<sequence length="108" mass="12007">MFDQRLTSFLFFSFPNCRMSTERLSVQEVESSTEVLRTDLDLLLPLAAAAAASSLGDGDTELIGDLGRRQKTAPYERLTIVAAAEADETTIQFMLLMHFGCDCVRRVL</sequence>
<proteinExistence type="predicted"/>
<protein>
    <submittedName>
        <fullName evidence="1">Uncharacterized protein</fullName>
    </submittedName>
</protein>
<evidence type="ECO:0000313" key="1">
    <source>
        <dbReference type="EMBL" id="CAD7281598.1"/>
    </source>
</evidence>
<gene>
    <name evidence="1" type="ORF">NMOB1V02_LOCUS9238</name>
</gene>
<dbReference type="AlphaFoldDB" id="A0A7R9GHV7"/>
<dbReference type="EMBL" id="OA885048">
    <property type="protein sequence ID" value="CAD7281598.1"/>
    <property type="molecule type" value="Genomic_DNA"/>
</dbReference>
<dbReference type="Proteomes" id="UP000678499">
    <property type="component" value="Unassembled WGS sequence"/>
</dbReference>
<reference evidence="1" key="1">
    <citation type="submission" date="2020-11" db="EMBL/GenBank/DDBJ databases">
        <authorList>
            <person name="Tran Van P."/>
        </authorList>
    </citation>
    <scope>NUCLEOTIDE SEQUENCE</scope>
</reference>
<dbReference type="EMBL" id="CAJPEX010003011">
    <property type="protein sequence ID" value="CAG0921750.1"/>
    <property type="molecule type" value="Genomic_DNA"/>
</dbReference>
<accession>A0A7R9GHV7</accession>
<keyword evidence="2" id="KW-1185">Reference proteome</keyword>
<evidence type="ECO:0000313" key="2">
    <source>
        <dbReference type="Proteomes" id="UP000678499"/>
    </source>
</evidence>
<organism evidence="1">
    <name type="scientific">Notodromas monacha</name>
    <dbReference type="NCBI Taxonomy" id="399045"/>
    <lineage>
        <taxon>Eukaryota</taxon>
        <taxon>Metazoa</taxon>
        <taxon>Ecdysozoa</taxon>
        <taxon>Arthropoda</taxon>
        <taxon>Crustacea</taxon>
        <taxon>Oligostraca</taxon>
        <taxon>Ostracoda</taxon>
        <taxon>Podocopa</taxon>
        <taxon>Podocopida</taxon>
        <taxon>Cypridocopina</taxon>
        <taxon>Cypridoidea</taxon>
        <taxon>Cyprididae</taxon>
        <taxon>Notodromas</taxon>
    </lineage>
</organism>
<name>A0A7R9GHV7_9CRUS</name>